<evidence type="ECO:0000313" key="2">
    <source>
        <dbReference type="Proteomes" id="UP001597458"/>
    </source>
</evidence>
<dbReference type="Proteomes" id="UP001597458">
    <property type="component" value="Unassembled WGS sequence"/>
</dbReference>
<dbReference type="RefSeq" id="WP_141190343.1">
    <property type="nucleotide sequence ID" value="NZ_JBHUMR010000014.1"/>
</dbReference>
<comment type="caution">
    <text evidence="1">The sequence shown here is derived from an EMBL/GenBank/DDBJ whole genome shotgun (WGS) entry which is preliminary data.</text>
</comment>
<gene>
    <name evidence="1" type="ORF">ACFSTF_11135</name>
</gene>
<keyword evidence="2" id="KW-1185">Reference proteome</keyword>
<proteinExistence type="predicted"/>
<organism evidence="1 2">
    <name type="scientific">Terrilactibacillus laevilacticus</name>
    <dbReference type="NCBI Taxonomy" id="1380157"/>
    <lineage>
        <taxon>Bacteria</taxon>
        <taxon>Bacillati</taxon>
        <taxon>Bacillota</taxon>
        <taxon>Bacilli</taxon>
        <taxon>Bacillales</taxon>
        <taxon>Bacillaceae</taxon>
        <taxon>Terrilactibacillus</taxon>
    </lineage>
</organism>
<dbReference type="EMBL" id="JBHUMR010000014">
    <property type="protein sequence ID" value="MFD2617860.1"/>
    <property type="molecule type" value="Genomic_DNA"/>
</dbReference>
<name>A0ABW5PSH1_9BACI</name>
<reference evidence="2" key="1">
    <citation type="journal article" date="2019" name="Int. J. Syst. Evol. Microbiol.">
        <title>The Global Catalogue of Microorganisms (GCM) 10K type strain sequencing project: providing services to taxonomists for standard genome sequencing and annotation.</title>
        <authorList>
            <consortium name="The Broad Institute Genomics Platform"/>
            <consortium name="The Broad Institute Genome Sequencing Center for Infectious Disease"/>
            <person name="Wu L."/>
            <person name="Ma J."/>
        </authorList>
    </citation>
    <scope>NUCLEOTIDE SEQUENCE [LARGE SCALE GENOMIC DNA]</scope>
    <source>
        <strain evidence="2">TISTR 2241</strain>
    </source>
</reference>
<sequence length="236" mass="27379">MIPTNIISIETSDLEVDFLCLLEDETYLHLEFQTTTKGEDLDRFMKYDALLYDRYKKPVRTVIVFGADVKDAIESKSYGSIFYQPEFIFLSNQDGDALVKDLWMKVENGESLSNADMGKLILLPLMKTEVKRSERVLDSAQIASKIPDKDMQTKVLSFIITISHKFLSEDETNKMLEVIEMTPLYEEITKRSQAEALDNVFKAIELLREHKEIDYIAEKTHLPKERIISLKRQIQQ</sequence>
<protein>
    <recommendedName>
        <fullName evidence="3">Transposase (putative) YhgA-like domain-containing protein</fullName>
    </recommendedName>
</protein>
<accession>A0ABW5PSH1</accession>
<evidence type="ECO:0008006" key="3">
    <source>
        <dbReference type="Google" id="ProtNLM"/>
    </source>
</evidence>
<evidence type="ECO:0000313" key="1">
    <source>
        <dbReference type="EMBL" id="MFD2617860.1"/>
    </source>
</evidence>